<name>A0A7M2YVZ0_9ACTN</name>
<proteinExistence type="predicted"/>
<gene>
    <name evidence="1" type="ORF">Gocc_1887</name>
</gene>
<dbReference type="Proteomes" id="UP000254134">
    <property type="component" value="Unassembled WGS sequence"/>
</dbReference>
<organism evidence="1 2">
    <name type="scientific">Gaiella occulta</name>
    <dbReference type="NCBI Taxonomy" id="1002870"/>
    <lineage>
        <taxon>Bacteria</taxon>
        <taxon>Bacillati</taxon>
        <taxon>Actinomycetota</taxon>
        <taxon>Thermoleophilia</taxon>
        <taxon>Gaiellales</taxon>
        <taxon>Gaiellaceae</taxon>
        <taxon>Gaiella</taxon>
    </lineage>
</organism>
<dbReference type="InterPro" id="IPR029044">
    <property type="entry name" value="Nucleotide-diphossugar_trans"/>
</dbReference>
<accession>A0A7M2YVZ0</accession>
<evidence type="ECO:0000313" key="2">
    <source>
        <dbReference type="Proteomes" id="UP000254134"/>
    </source>
</evidence>
<dbReference type="Gene3D" id="3.90.550.10">
    <property type="entry name" value="Spore Coat Polysaccharide Biosynthesis Protein SpsA, Chain A"/>
    <property type="match status" value="1"/>
</dbReference>
<dbReference type="PANTHER" id="PTHR43179">
    <property type="entry name" value="RHAMNOSYLTRANSFERASE WBBL"/>
    <property type="match status" value="1"/>
</dbReference>
<keyword evidence="2" id="KW-1185">Reference proteome</keyword>
<protein>
    <submittedName>
        <fullName evidence="1">Putative glycosyltransferase</fullName>
    </submittedName>
</protein>
<comment type="caution">
    <text evidence="1">The sequence shown here is derived from an EMBL/GenBank/DDBJ whole genome shotgun (WGS) entry which is preliminary data.</text>
</comment>
<dbReference type="EMBL" id="QQZY01000004">
    <property type="protein sequence ID" value="RDI74311.1"/>
    <property type="molecule type" value="Genomic_DNA"/>
</dbReference>
<dbReference type="SUPFAM" id="SSF53448">
    <property type="entry name" value="Nucleotide-diphospho-sugar transferases"/>
    <property type="match status" value="1"/>
</dbReference>
<reference evidence="1 2" key="1">
    <citation type="submission" date="2018-07" db="EMBL/GenBank/DDBJ databases">
        <title>High-quality-draft genome sequence of Gaiella occulta.</title>
        <authorList>
            <person name="Severino R."/>
            <person name="Froufe H.J.C."/>
            <person name="Rainey F.A."/>
            <person name="Barroso C."/>
            <person name="Albuquerque L."/>
            <person name="Lobo-Da-Cunha A."/>
            <person name="Da Costa M.S."/>
            <person name="Egas C."/>
        </authorList>
    </citation>
    <scope>NUCLEOTIDE SEQUENCE [LARGE SCALE GENOMIC DNA]</scope>
    <source>
        <strain evidence="1 2">F2-233</strain>
    </source>
</reference>
<dbReference type="GO" id="GO:0016740">
    <property type="term" value="F:transferase activity"/>
    <property type="evidence" value="ECO:0007669"/>
    <property type="project" value="UniProtKB-KW"/>
</dbReference>
<evidence type="ECO:0000313" key="1">
    <source>
        <dbReference type="EMBL" id="RDI74311.1"/>
    </source>
</evidence>
<reference evidence="2" key="2">
    <citation type="journal article" date="2019" name="MicrobiologyOpen">
        <title>High-quality draft genome sequence of Gaiella occulta isolated from a 150 meter deep mineral water borehole and comparison with the genome sequences of other deep-branching lineages of the phylum Actinobacteria.</title>
        <authorList>
            <person name="Severino R."/>
            <person name="Froufe H.J.C."/>
            <person name="Barroso C."/>
            <person name="Albuquerque L."/>
            <person name="Lobo-da-Cunha A."/>
            <person name="da Costa M.S."/>
            <person name="Egas C."/>
        </authorList>
    </citation>
    <scope>NUCLEOTIDE SEQUENCE [LARGE SCALE GENOMIC DNA]</scope>
    <source>
        <strain evidence="2">F2-233</strain>
    </source>
</reference>
<keyword evidence="1" id="KW-0808">Transferase</keyword>
<dbReference type="PANTHER" id="PTHR43179:SF7">
    <property type="entry name" value="RHAMNOSYLTRANSFERASE WBBL"/>
    <property type="match status" value="1"/>
</dbReference>
<sequence length="251" mass="27897">MSVSAVVVSHGHARELERSLPALLPQVDELVLVANVPGSAGDVPAGVRVIENRRPLSLSANVNLGVASTSGELVLFSNPDALAAPDAVAILASFMAEHPRCGVAGPQLLWPDGSRQPSRRRFPTVGGTIVRRTPLRRLRGPFAQRDHYLLDERPAAPVPADWMLGAFLLQRRAMLDEIGGWDPGFRHYVEDIDLQYRAARAGWERWYVPAAVVTHDYAAVIDRTFFSRHTWWHLRGMARFVRKHPERLTAL</sequence>
<dbReference type="RefSeq" id="WP_181813535.1">
    <property type="nucleotide sequence ID" value="NZ_QQZY01000004.1"/>
</dbReference>
<dbReference type="AlphaFoldDB" id="A0A7M2YVZ0"/>
<dbReference type="Pfam" id="PF13641">
    <property type="entry name" value="Glyco_tranf_2_3"/>
    <property type="match status" value="1"/>
</dbReference>